<dbReference type="AlphaFoldDB" id="A0A0G0ZI75"/>
<gene>
    <name evidence="1" type="ORF">UU80_C0021G0007</name>
</gene>
<protein>
    <submittedName>
        <fullName evidence="1">Uncharacterized protein</fullName>
    </submittedName>
</protein>
<evidence type="ECO:0000313" key="2">
    <source>
        <dbReference type="Proteomes" id="UP000034920"/>
    </source>
</evidence>
<name>A0A0G0ZI75_UNCKA</name>
<dbReference type="EMBL" id="LCCA01000021">
    <property type="protein sequence ID" value="KKS21736.1"/>
    <property type="molecule type" value="Genomic_DNA"/>
</dbReference>
<organism evidence="1 2">
    <name type="scientific">candidate division WWE3 bacterium GW2011_GWA1_41_8</name>
    <dbReference type="NCBI Taxonomy" id="1619103"/>
    <lineage>
        <taxon>Bacteria</taxon>
        <taxon>Katanobacteria</taxon>
    </lineage>
</organism>
<evidence type="ECO:0000313" key="1">
    <source>
        <dbReference type="EMBL" id="KKS21736.1"/>
    </source>
</evidence>
<dbReference type="Proteomes" id="UP000034920">
    <property type="component" value="Unassembled WGS sequence"/>
</dbReference>
<sequence length="75" mass="8765">MNNIRMMLRCDRCKKPFPSCGSILSQNKPSGFSRFLRKLGWNHRVDREEYGICTGGKCSYCGKVYPHSKKCRFKK</sequence>
<dbReference type="STRING" id="1619103.UU80_C0021G0007"/>
<proteinExistence type="predicted"/>
<comment type="caution">
    <text evidence="1">The sequence shown here is derived from an EMBL/GenBank/DDBJ whole genome shotgun (WGS) entry which is preliminary data.</text>
</comment>
<accession>A0A0G0ZI75</accession>
<reference evidence="1 2" key="1">
    <citation type="journal article" date="2015" name="Nature">
        <title>rRNA introns, odd ribosomes, and small enigmatic genomes across a large radiation of phyla.</title>
        <authorList>
            <person name="Brown C.T."/>
            <person name="Hug L.A."/>
            <person name="Thomas B.C."/>
            <person name="Sharon I."/>
            <person name="Castelle C.J."/>
            <person name="Singh A."/>
            <person name="Wilkins M.J."/>
            <person name="Williams K.H."/>
            <person name="Banfield J.F."/>
        </authorList>
    </citation>
    <scope>NUCLEOTIDE SEQUENCE [LARGE SCALE GENOMIC DNA]</scope>
</reference>